<evidence type="ECO:0000313" key="2">
    <source>
        <dbReference type="EMBL" id="KAL3426947.1"/>
    </source>
</evidence>
<evidence type="ECO:0000313" key="3">
    <source>
        <dbReference type="Proteomes" id="UP001629113"/>
    </source>
</evidence>
<dbReference type="PANTHER" id="PTHR38699:SF1">
    <property type="entry name" value="MITOPHAGY RECEPTOR ATG43"/>
    <property type="match status" value="1"/>
</dbReference>
<organism evidence="2 3">
    <name type="scientific">Phlyctema vagabunda</name>
    <dbReference type="NCBI Taxonomy" id="108571"/>
    <lineage>
        <taxon>Eukaryota</taxon>
        <taxon>Fungi</taxon>
        <taxon>Dikarya</taxon>
        <taxon>Ascomycota</taxon>
        <taxon>Pezizomycotina</taxon>
        <taxon>Leotiomycetes</taxon>
        <taxon>Helotiales</taxon>
        <taxon>Dermateaceae</taxon>
        <taxon>Phlyctema</taxon>
    </lineage>
</organism>
<name>A0ABR4PUA1_9HELO</name>
<dbReference type="Pfam" id="PF08589">
    <property type="entry name" value="ATG43"/>
    <property type="match status" value="1"/>
</dbReference>
<dbReference type="Proteomes" id="UP001629113">
    <property type="component" value="Unassembled WGS sequence"/>
</dbReference>
<keyword evidence="3" id="KW-1185">Reference proteome</keyword>
<accession>A0ABR4PUA1</accession>
<feature type="compositionally biased region" description="Polar residues" evidence="1">
    <location>
        <begin position="1"/>
        <end position="37"/>
    </location>
</feature>
<evidence type="ECO:0008006" key="4">
    <source>
        <dbReference type="Google" id="ProtNLM"/>
    </source>
</evidence>
<feature type="region of interest" description="Disordered" evidence="1">
    <location>
        <begin position="1"/>
        <end position="66"/>
    </location>
</feature>
<comment type="caution">
    <text evidence="2">The sequence shown here is derived from an EMBL/GenBank/DDBJ whole genome shotgun (WGS) entry which is preliminary data.</text>
</comment>
<dbReference type="PANTHER" id="PTHR38699">
    <property type="entry name" value="CHROMOSOME 1, WHOLE GENOME SHOTGUN SEQUENCE"/>
    <property type="match status" value="1"/>
</dbReference>
<dbReference type="EMBL" id="JBFCZG010000001">
    <property type="protein sequence ID" value="KAL3426947.1"/>
    <property type="molecule type" value="Genomic_DNA"/>
</dbReference>
<gene>
    <name evidence="2" type="ORF">PVAG01_00456</name>
</gene>
<dbReference type="InterPro" id="IPR013898">
    <property type="entry name" value="Atg43"/>
</dbReference>
<proteinExistence type="predicted"/>
<reference evidence="2 3" key="1">
    <citation type="submission" date="2024-06" db="EMBL/GenBank/DDBJ databases">
        <title>Complete genome of Phlyctema vagabunda strain 19-DSS-EL-015.</title>
        <authorList>
            <person name="Fiorenzani C."/>
        </authorList>
    </citation>
    <scope>NUCLEOTIDE SEQUENCE [LARGE SCALE GENOMIC DNA]</scope>
    <source>
        <strain evidence="2 3">19-DSS-EL-015</strain>
    </source>
</reference>
<sequence length="210" mass="23570">MASSIPLQIAETIQTASINREPSPSRDLNPSTASSQKEPVVVSSSSSQGQGKRNASSSSISLDKYTYGDLEDGIEIEADDDELDDDEEDDEADIPYDVLRPAPRRASFPPLPDLRFEQSYLRSISEADTNWKVAFITLRDQLFLPLAQGMIWSLALHGWRYWNRSAALSGSSVGAKVRRWWYRTNDWKIPESFKHISKDSKLAANMSDAR</sequence>
<feature type="compositionally biased region" description="Polar residues" evidence="1">
    <location>
        <begin position="48"/>
        <end position="61"/>
    </location>
</feature>
<protein>
    <recommendedName>
        <fullName evidence="4">DUF1770-domain-containing protein</fullName>
    </recommendedName>
</protein>
<evidence type="ECO:0000256" key="1">
    <source>
        <dbReference type="SAM" id="MobiDB-lite"/>
    </source>
</evidence>